<protein>
    <submittedName>
        <fullName evidence="1">Uncharacterized protein</fullName>
    </submittedName>
</protein>
<dbReference type="InterPro" id="IPR054441">
    <property type="entry name" value="Gp28-like"/>
</dbReference>
<proteinExistence type="predicted"/>
<reference evidence="1" key="1">
    <citation type="submission" date="2021-01" db="EMBL/GenBank/DDBJ databases">
        <authorList>
            <person name="Rakov C."/>
            <person name="Alkalay-Oren S."/>
            <person name="Coppenhagen-Glazer S."/>
            <person name="Hazan R."/>
        </authorList>
    </citation>
    <scope>NUCLEOTIDE SEQUENCE</scope>
</reference>
<dbReference type="Pfam" id="PF22755">
    <property type="entry name" value="E217_gp28"/>
    <property type="match status" value="1"/>
</dbReference>
<name>A0A889IQE9_9CAUD</name>
<sequence>MITPGSNLFFQAASVIALTPVPYSRFVARTQNPAKQWISTHEPPVDVPMSVQRVPRSKYIQFGLEFQRNYVRLFAPVEMVDLDRDCGGDLIEWHGRQYKIESQNTWYLQDGWAMALAIDLGVKPNSDNAQK</sequence>
<dbReference type="EMBL" id="MW460246">
    <property type="protein sequence ID" value="QRE00379.1"/>
    <property type="molecule type" value="Genomic_DNA"/>
</dbReference>
<accession>A0A889IQE9</accession>
<keyword evidence="2" id="KW-1185">Reference proteome</keyword>
<evidence type="ECO:0000313" key="1">
    <source>
        <dbReference type="EMBL" id="QRE00379.1"/>
    </source>
</evidence>
<organism evidence="1 2">
    <name type="scientific">Burkholderia phage BCSR52</name>
    <dbReference type="NCBI Taxonomy" id="2805748"/>
    <lineage>
        <taxon>Viruses</taxon>
        <taxon>Duplodnaviria</taxon>
        <taxon>Heunggongvirae</taxon>
        <taxon>Uroviricota</taxon>
        <taxon>Caudoviricetes</taxon>
        <taxon>Lindbergviridae</taxon>
        <taxon>Irusalimvirus</taxon>
        <taxon>Irusalimvirus BCSR52</taxon>
    </lineage>
</organism>
<evidence type="ECO:0000313" key="2">
    <source>
        <dbReference type="Proteomes" id="UP000622430"/>
    </source>
</evidence>
<dbReference type="Proteomes" id="UP000622430">
    <property type="component" value="Segment"/>
</dbReference>